<evidence type="ECO:0008006" key="3">
    <source>
        <dbReference type="Google" id="ProtNLM"/>
    </source>
</evidence>
<dbReference type="Proteomes" id="UP000176287">
    <property type="component" value="Unassembled WGS sequence"/>
</dbReference>
<dbReference type="STRING" id="1798649.A3B13_02240"/>
<comment type="caution">
    <text evidence="1">The sequence shown here is derived from an EMBL/GenBank/DDBJ whole genome shotgun (WGS) entry which is preliminary data.</text>
</comment>
<dbReference type="Gene3D" id="3.30.2310.20">
    <property type="entry name" value="RelE-like"/>
    <property type="match status" value="1"/>
</dbReference>
<evidence type="ECO:0000313" key="1">
    <source>
        <dbReference type="EMBL" id="OGY99224.1"/>
    </source>
</evidence>
<proteinExistence type="predicted"/>
<sequence>MEISFKNQRAKEFYQSESALTGKYGVQMARKIGQRISELQAARTPQQLPRGARFHEHSGRREELFSVDLVHPRRLIVLPTCSYESWVEITSVQIYEVMDPH</sequence>
<name>A0A1G2CCX6_9BACT</name>
<reference evidence="1 2" key="1">
    <citation type="journal article" date="2016" name="Nat. Commun.">
        <title>Thousands of microbial genomes shed light on interconnected biogeochemical processes in an aquifer system.</title>
        <authorList>
            <person name="Anantharaman K."/>
            <person name="Brown C.T."/>
            <person name="Hug L.A."/>
            <person name="Sharon I."/>
            <person name="Castelle C.J."/>
            <person name="Probst A.J."/>
            <person name="Thomas B.C."/>
            <person name="Singh A."/>
            <person name="Wilkins M.J."/>
            <person name="Karaoz U."/>
            <person name="Brodie E.L."/>
            <person name="Williams K.H."/>
            <person name="Hubbard S.S."/>
            <person name="Banfield J.F."/>
        </authorList>
    </citation>
    <scope>NUCLEOTIDE SEQUENCE [LARGE SCALE GENOMIC DNA]</scope>
</reference>
<dbReference type="EMBL" id="MHKZ01000040">
    <property type="protein sequence ID" value="OGY99224.1"/>
    <property type="molecule type" value="Genomic_DNA"/>
</dbReference>
<organism evidence="1 2">
    <name type="scientific">Candidatus Liptonbacteria bacterium RIFCSPLOWO2_01_FULL_45_15</name>
    <dbReference type="NCBI Taxonomy" id="1798649"/>
    <lineage>
        <taxon>Bacteria</taxon>
        <taxon>Candidatus Liptoniibacteriota</taxon>
    </lineage>
</organism>
<protein>
    <recommendedName>
        <fullName evidence="3">Killer suppression protein HigA</fullName>
    </recommendedName>
</protein>
<dbReference type="InterPro" id="IPR035093">
    <property type="entry name" value="RelE/ParE_toxin_dom_sf"/>
</dbReference>
<gene>
    <name evidence="1" type="ORF">A3B13_02240</name>
</gene>
<evidence type="ECO:0000313" key="2">
    <source>
        <dbReference type="Proteomes" id="UP000176287"/>
    </source>
</evidence>
<dbReference type="AlphaFoldDB" id="A0A1G2CCX6"/>
<accession>A0A1G2CCX6</accession>